<evidence type="ECO:0000256" key="4">
    <source>
        <dbReference type="ARBA" id="ARBA00022989"/>
    </source>
</evidence>
<dbReference type="InterPro" id="IPR007593">
    <property type="entry name" value="CD225/Dispanin_fam"/>
</dbReference>
<keyword evidence="5 6" id="KW-0472">Membrane</keyword>
<feature type="transmembrane region" description="Helical" evidence="6">
    <location>
        <begin position="117"/>
        <end position="139"/>
    </location>
</feature>
<comment type="similarity">
    <text evidence="2">Belongs to the CD225/Dispanin family.</text>
</comment>
<dbReference type="PANTHER" id="PTHR14948">
    <property type="entry name" value="NG5"/>
    <property type="match status" value="1"/>
</dbReference>
<keyword evidence="4 6" id="KW-1133">Transmembrane helix</keyword>
<reference evidence="7 8" key="1">
    <citation type="submission" date="2020-06" db="EMBL/GenBank/DDBJ databases">
        <authorList>
            <person name="Li R."/>
            <person name="Bekaert M."/>
        </authorList>
    </citation>
    <scope>NUCLEOTIDE SEQUENCE [LARGE SCALE GENOMIC DNA]</scope>
    <source>
        <strain evidence="8">wild</strain>
    </source>
</reference>
<comment type="subcellular location">
    <subcellularLocation>
        <location evidence="1">Membrane</location>
    </subcellularLocation>
</comment>
<gene>
    <name evidence="7" type="ORF">MCOR_52750</name>
</gene>
<dbReference type="OrthoDB" id="6050826at2759"/>
<sequence>MTKDKECELLTFNFEPKFLPPSPSDERTDVSLLPVSSTDGCTSYNGDVLSVPTGKNDKRKLSESRNGPPNYLGLALFVTLCNCPFGSLAILFAILSRRQYASGEIVDAKQKGTISKWLSILGVTATLLLIAFLLVYKFVILPNVVVDLKALQDQLKN</sequence>
<dbReference type="PANTHER" id="PTHR14948:SF25">
    <property type="entry name" value="DUF4190 DOMAIN-CONTAINING PROTEIN"/>
    <property type="match status" value="1"/>
</dbReference>
<organism evidence="7 8">
    <name type="scientific">Mytilus coruscus</name>
    <name type="common">Sea mussel</name>
    <dbReference type="NCBI Taxonomy" id="42192"/>
    <lineage>
        <taxon>Eukaryota</taxon>
        <taxon>Metazoa</taxon>
        <taxon>Spiralia</taxon>
        <taxon>Lophotrochozoa</taxon>
        <taxon>Mollusca</taxon>
        <taxon>Bivalvia</taxon>
        <taxon>Autobranchia</taxon>
        <taxon>Pteriomorphia</taxon>
        <taxon>Mytilida</taxon>
        <taxon>Mytiloidea</taxon>
        <taxon>Mytilidae</taxon>
        <taxon>Mytilinae</taxon>
        <taxon>Mytilus</taxon>
    </lineage>
</organism>
<dbReference type="Proteomes" id="UP000507470">
    <property type="component" value="Unassembled WGS sequence"/>
</dbReference>
<evidence type="ECO:0000256" key="5">
    <source>
        <dbReference type="ARBA" id="ARBA00023136"/>
    </source>
</evidence>
<proteinExistence type="inferred from homology"/>
<evidence type="ECO:0000313" key="8">
    <source>
        <dbReference type="Proteomes" id="UP000507470"/>
    </source>
</evidence>
<evidence type="ECO:0000256" key="2">
    <source>
        <dbReference type="ARBA" id="ARBA00006843"/>
    </source>
</evidence>
<dbReference type="GO" id="GO:0016020">
    <property type="term" value="C:membrane"/>
    <property type="evidence" value="ECO:0007669"/>
    <property type="project" value="UniProtKB-SubCell"/>
</dbReference>
<protein>
    <recommendedName>
        <fullName evidence="9">PRRT1</fullName>
    </recommendedName>
</protein>
<dbReference type="InterPro" id="IPR051423">
    <property type="entry name" value="CD225/Dispanin"/>
</dbReference>
<evidence type="ECO:0000256" key="3">
    <source>
        <dbReference type="ARBA" id="ARBA00022692"/>
    </source>
</evidence>
<dbReference type="AlphaFoldDB" id="A0A6J8EN85"/>
<name>A0A6J8EN85_MYTCO</name>
<dbReference type="Pfam" id="PF04505">
    <property type="entry name" value="CD225"/>
    <property type="match status" value="1"/>
</dbReference>
<evidence type="ECO:0000256" key="6">
    <source>
        <dbReference type="SAM" id="Phobius"/>
    </source>
</evidence>
<keyword evidence="3 6" id="KW-0812">Transmembrane</keyword>
<accession>A0A6J8EN85</accession>
<feature type="transmembrane region" description="Helical" evidence="6">
    <location>
        <begin position="71"/>
        <end position="96"/>
    </location>
</feature>
<evidence type="ECO:0008006" key="9">
    <source>
        <dbReference type="Google" id="ProtNLM"/>
    </source>
</evidence>
<evidence type="ECO:0000256" key="1">
    <source>
        <dbReference type="ARBA" id="ARBA00004370"/>
    </source>
</evidence>
<dbReference type="EMBL" id="CACVKT020009153">
    <property type="protein sequence ID" value="CAC5420531.1"/>
    <property type="molecule type" value="Genomic_DNA"/>
</dbReference>
<keyword evidence="8" id="KW-1185">Reference proteome</keyword>
<evidence type="ECO:0000313" key="7">
    <source>
        <dbReference type="EMBL" id="CAC5420531.1"/>
    </source>
</evidence>